<protein>
    <submittedName>
        <fullName evidence="1">Uncharacterized protein</fullName>
    </submittedName>
</protein>
<name>A0A9D1GRF2_9MOLU</name>
<proteinExistence type="predicted"/>
<reference evidence="1" key="2">
    <citation type="journal article" date="2021" name="PeerJ">
        <title>Extensive microbial diversity within the chicken gut microbiome revealed by metagenomics and culture.</title>
        <authorList>
            <person name="Gilroy R."/>
            <person name="Ravi A."/>
            <person name="Getino M."/>
            <person name="Pursley I."/>
            <person name="Horton D.L."/>
            <person name="Alikhan N.F."/>
            <person name="Baker D."/>
            <person name="Gharbi K."/>
            <person name="Hall N."/>
            <person name="Watson M."/>
            <person name="Adriaenssens E.M."/>
            <person name="Foster-Nyarko E."/>
            <person name="Jarju S."/>
            <person name="Secka A."/>
            <person name="Antonio M."/>
            <person name="Oren A."/>
            <person name="Chaudhuri R.R."/>
            <person name="La Ragione R."/>
            <person name="Hildebrand F."/>
            <person name="Pallen M.J."/>
        </authorList>
    </citation>
    <scope>NUCLEOTIDE SEQUENCE</scope>
    <source>
        <strain evidence="1">ChiW17-6978</strain>
    </source>
</reference>
<reference evidence="1" key="1">
    <citation type="submission" date="2020-10" db="EMBL/GenBank/DDBJ databases">
        <authorList>
            <person name="Gilroy R."/>
        </authorList>
    </citation>
    <scope>NUCLEOTIDE SEQUENCE</scope>
    <source>
        <strain evidence="1">ChiW17-6978</strain>
    </source>
</reference>
<dbReference type="EMBL" id="DVLF01000001">
    <property type="protein sequence ID" value="HIT49391.1"/>
    <property type="molecule type" value="Genomic_DNA"/>
</dbReference>
<dbReference type="Proteomes" id="UP000886758">
    <property type="component" value="Unassembled WGS sequence"/>
</dbReference>
<gene>
    <name evidence="1" type="ORF">IAD46_00015</name>
</gene>
<evidence type="ECO:0000313" key="2">
    <source>
        <dbReference type="Proteomes" id="UP000886758"/>
    </source>
</evidence>
<dbReference type="AlphaFoldDB" id="A0A9D1GRF2"/>
<comment type="caution">
    <text evidence="1">The sequence shown here is derived from an EMBL/GenBank/DDBJ whole genome shotgun (WGS) entry which is preliminary data.</text>
</comment>
<organism evidence="1 2">
    <name type="scientific">Candidatus Pelethenecus faecipullorum</name>
    <dbReference type="NCBI Taxonomy" id="2840900"/>
    <lineage>
        <taxon>Bacteria</taxon>
        <taxon>Bacillati</taxon>
        <taxon>Mycoplasmatota</taxon>
        <taxon>Mollicutes</taxon>
        <taxon>Candidatus Pelethenecus</taxon>
    </lineage>
</organism>
<sequence>MIDLIYNKKFCLNKYQPSIRFNGIQLETFFAPAEKGRGAESFVKLFQVLADFNKKKSSSGKAFFISRKRIKEILNTKQVGNKITGYGNTYCDRTFQRMESWLAELEIITIERNTKAEIIASDEEKHRRELKINQELLDRLLSVYDPEDPFLKDHAYTVALKQVMKLVDDKKIPQGSEGEIVIKKAGLYLSRLKKIILKRPMSDVGHAKEKYLEYERLGLSKGKYRNENEMFVYYIYHMTGRYYDVSKFFEKNIPTYLQDIQKVTDDAYLPNVVPILKRKDLEAISTAGLKEKGNLIRSRYGYIVPPELLRQAKEACISYDNSSHIIRGHDILAEMGKVVNKVE</sequence>
<evidence type="ECO:0000313" key="1">
    <source>
        <dbReference type="EMBL" id="HIT49391.1"/>
    </source>
</evidence>
<accession>A0A9D1GRF2</accession>